<reference evidence="31" key="1">
    <citation type="journal article" date="2016" name="Nature">
        <title>Genome evolution in the allotetraploid frog Xenopus laevis.</title>
        <authorList>
            <person name="Session A.M."/>
            <person name="Uno Y."/>
            <person name="Kwon T."/>
            <person name="Chapman J.A."/>
            <person name="Toyoda A."/>
            <person name="Takahashi S."/>
            <person name="Fukui A."/>
            <person name="Hikosaka A."/>
            <person name="Suzuki A."/>
            <person name="Kondo M."/>
            <person name="van Heeringen S.J."/>
            <person name="Quigley I."/>
            <person name="Heinz S."/>
            <person name="Ogino H."/>
            <person name="Ochi H."/>
            <person name="Hellsten U."/>
            <person name="Lyons J.B."/>
            <person name="Simakov O."/>
            <person name="Putnam N."/>
            <person name="Stites J."/>
            <person name="Kuroki Y."/>
            <person name="Tanaka T."/>
            <person name="Michiue T."/>
            <person name="Watanabe M."/>
            <person name="Bogdanovic O."/>
            <person name="Lister R."/>
            <person name="Georgiou G."/>
            <person name="Paranjpe S.S."/>
            <person name="van Kruijsbergen I."/>
            <person name="Shu S."/>
            <person name="Carlson J."/>
            <person name="Kinoshita T."/>
            <person name="Ohta Y."/>
            <person name="Mawaribuchi S."/>
            <person name="Jenkins J."/>
            <person name="Grimwood J."/>
            <person name="Schmutz J."/>
            <person name="Mitros T."/>
            <person name="Mozaffari S.V."/>
            <person name="Suzuki Y."/>
            <person name="Haramoto Y."/>
            <person name="Yamamoto T.S."/>
            <person name="Takagi C."/>
            <person name="Heald R."/>
            <person name="Miller K."/>
            <person name="Haudenschild C."/>
            <person name="Kitzman J."/>
            <person name="Nakayama T."/>
            <person name="Izutsu Y."/>
            <person name="Robert J."/>
            <person name="Fortriede J."/>
            <person name="Burns K."/>
            <person name="Lotay V."/>
            <person name="Karimi K."/>
            <person name="Yasuoka Y."/>
            <person name="Dichmann D.S."/>
            <person name="Flajnik M.F."/>
            <person name="Houston D.W."/>
            <person name="Shendure J."/>
            <person name="DuPasquier L."/>
            <person name="Vize P.D."/>
            <person name="Zorn A.M."/>
            <person name="Ito M."/>
            <person name="Marcotte E.M."/>
            <person name="Wallingford J.B."/>
            <person name="Ito Y."/>
            <person name="Asashima M."/>
            <person name="Ueno N."/>
            <person name="Matsuda Y."/>
            <person name="Veenstra G.J."/>
            <person name="Fujiyama A."/>
            <person name="Harland R.M."/>
            <person name="Taira M."/>
            <person name="Rokhsar D.S."/>
        </authorList>
    </citation>
    <scope>NUCLEOTIDE SEQUENCE [LARGE SCALE GENOMIC DNA]</scope>
    <source>
        <strain evidence="31">J</strain>
    </source>
</reference>
<evidence type="ECO:0000313" key="30">
    <source>
        <dbReference type="EMBL" id="OCT66091.1"/>
    </source>
</evidence>
<organism evidence="30 31">
    <name type="scientific">Xenopus laevis</name>
    <name type="common">African clawed frog</name>
    <dbReference type="NCBI Taxonomy" id="8355"/>
    <lineage>
        <taxon>Eukaryota</taxon>
        <taxon>Metazoa</taxon>
        <taxon>Chordata</taxon>
        <taxon>Craniata</taxon>
        <taxon>Vertebrata</taxon>
        <taxon>Euteleostomi</taxon>
        <taxon>Amphibia</taxon>
        <taxon>Batrachia</taxon>
        <taxon>Anura</taxon>
        <taxon>Pipoidea</taxon>
        <taxon>Pipidae</taxon>
        <taxon>Xenopodinae</taxon>
        <taxon>Xenopus</taxon>
        <taxon>Xenopus</taxon>
    </lineage>
</organism>
<comment type="function">
    <text evidence="2">Factor IX is a vitamin K-dependent plasma protein that participates in the intrinsic pathway of blood coagulation by converting factor X to its active form in the presence of Ca(2+) ions, phospholipids, and factor VIIIa.</text>
</comment>
<sequence>MVTFSSILIIYLLTSFCSAEKPVFLSNKSASSILVRQRRYNSGRLEEWVAGNLERECLEEKCNYEEAREVFENDDKTKEFWKQYIDGDQCLSKPCLNGGACKDDVSAYVCWCQQGYSGKNCELALPVICSIMNGGCDHLCRKDPVKKVICSCASGYKLAENGKTCEAAVPYPCGEVSAPEALPKQETRSLLDFIELNETSTAHPDTTEKIKEVIVPVTADPKVRIVGGTDSLKGEFPWQVHLVSKNNLGFCGGSIINEKWIVTAAHCLLEGGEFKVVAGEHNTDISEGTEQYRKVAKAILYPTYNATMSRYNDDIALLELETPLELNDYVRPVCIGSMDFTEKLLKSNAFSMVSGWGDVRYNGRPAIILQKLAVPFINRAACKRSSRFSVYANMFCAGYSEGGKDTCQGDSGGPHVTQYKNLWFLTGITSWGEKCAEKEKYGVYTKVSRFTDWIRTTTKND</sequence>
<evidence type="ECO:0000256" key="2">
    <source>
        <dbReference type="ARBA" id="ARBA00002741"/>
    </source>
</evidence>
<keyword evidence="10 25" id="KW-0645">Protease</keyword>
<keyword evidence="7" id="KW-0964">Secreted</keyword>
<keyword evidence="11" id="KW-0356">Hemostasis</keyword>
<comment type="catalytic activity">
    <reaction evidence="1">
        <text>Selective cleavage of Arg-|-Ile bond in factor X to form factor Xa.</text>
        <dbReference type="EC" id="3.4.21.22"/>
    </reaction>
</comment>
<dbReference type="Pfam" id="PF14670">
    <property type="entry name" value="FXa_inhibition"/>
    <property type="match status" value="1"/>
</dbReference>
<evidence type="ECO:0000256" key="18">
    <source>
        <dbReference type="ARBA" id="ARBA00023145"/>
    </source>
</evidence>
<keyword evidence="21" id="KW-0379">Hydroxylation</keyword>
<keyword evidence="9" id="KW-0597">Phosphoprotein</keyword>
<dbReference type="InterPro" id="IPR018097">
    <property type="entry name" value="EGF_Ca-bd_CS"/>
</dbReference>
<evidence type="ECO:0000256" key="11">
    <source>
        <dbReference type="ARBA" id="ARBA00022696"/>
    </source>
</evidence>
<evidence type="ECO:0000256" key="15">
    <source>
        <dbReference type="ARBA" id="ARBA00022837"/>
    </source>
</evidence>
<keyword evidence="13 25" id="KW-0378">Hydrolase</keyword>
<feature type="domain" description="EGF-like" evidence="27">
    <location>
        <begin position="86"/>
        <end position="122"/>
    </location>
</feature>
<dbReference type="FunFam" id="2.40.10.10:FF:000003">
    <property type="entry name" value="Transmembrane serine protease 3"/>
    <property type="match status" value="1"/>
</dbReference>
<dbReference type="SMART" id="SM00020">
    <property type="entry name" value="Tryp_SPc"/>
    <property type="match status" value="1"/>
</dbReference>
<dbReference type="GO" id="GO:0004252">
    <property type="term" value="F:serine-type endopeptidase activity"/>
    <property type="evidence" value="ECO:0007669"/>
    <property type="project" value="UniProtKB-EC"/>
</dbReference>
<evidence type="ECO:0000256" key="6">
    <source>
        <dbReference type="ARBA" id="ARBA00022479"/>
    </source>
</evidence>
<dbReference type="AlphaFoldDB" id="A0A974H6D7"/>
<feature type="active site" description="Charge relay system" evidence="23">
    <location>
        <position position="266"/>
    </location>
</feature>
<dbReference type="EC" id="3.4.21.22" evidence="4"/>
<dbReference type="OMA" id="SYECWCR"/>
<evidence type="ECO:0000256" key="23">
    <source>
        <dbReference type="PIRSR" id="PIRSR001143-1"/>
    </source>
</evidence>
<comment type="caution">
    <text evidence="24">Lacks conserved residue(s) required for the propagation of feature annotation.</text>
</comment>
<dbReference type="SUPFAM" id="SSF57196">
    <property type="entry name" value="EGF/Laminin"/>
    <property type="match status" value="1"/>
</dbReference>
<dbReference type="PANTHER" id="PTHR24278">
    <property type="entry name" value="COAGULATION FACTOR"/>
    <property type="match status" value="1"/>
</dbReference>
<dbReference type="Pfam" id="PF00594">
    <property type="entry name" value="Gla"/>
    <property type="match status" value="1"/>
</dbReference>
<dbReference type="CDD" id="cd00054">
    <property type="entry name" value="EGF_CA"/>
    <property type="match status" value="1"/>
</dbReference>
<keyword evidence="19 24" id="KW-1015">Disulfide bond</keyword>
<name>A0A974H6D7_XENLA</name>
<dbReference type="PRINTS" id="PR00010">
    <property type="entry name" value="EGFBLOOD"/>
</dbReference>
<dbReference type="PROSITE" id="PS00135">
    <property type="entry name" value="TRYPSIN_SER"/>
    <property type="match status" value="1"/>
</dbReference>
<keyword evidence="6" id="KW-0301">Gamma-carboxyglutamic acid</keyword>
<evidence type="ECO:0000313" key="31">
    <source>
        <dbReference type="Proteomes" id="UP000694892"/>
    </source>
</evidence>
<dbReference type="CDD" id="cd00190">
    <property type="entry name" value="Tryp_SPc"/>
    <property type="match status" value="1"/>
</dbReference>
<evidence type="ECO:0000256" key="22">
    <source>
        <dbReference type="ARBA" id="ARBA00031357"/>
    </source>
</evidence>
<dbReference type="InterPro" id="IPR000152">
    <property type="entry name" value="EGF-type_Asp/Asn_hydroxyl_site"/>
</dbReference>
<dbReference type="Pfam" id="PF00008">
    <property type="entry name" value="EGF"/>
    <property type="match status" value="1"/>
</dbReference>
<dbReference type="InterPro" id="IPR033116">
    <property type="entry name" value="TRYPSIN_SER"/>
</dbReference>
<dbReference type="Proteomes" id="UP000694892">
    <property type="component" value="Chromosome 8S"/>
</dbReference>
<dbReference type="InterPro" id="IPR000294">
    <property type="entry name" value="GLA_domain"/>
</dbReference>
<dbReference type="PROSITE" id="PS50240">
    <property type="entry name" value="TRYPSIN_DOM"/>
    <property type="match status" value="1"/>
</dbReference>
<dbReference type="InterPro" id="IPR000742">
    <property type="entry name" value="EGF"/>
</dbReference>
<dbReference type="Gene3D" id="4.10.740.10">
    <property type="entry name" value="Coagulation Factor IX"/>
    <property type="match status" value="1"/>
</dbReference>
<feature type="active site" description="Charge relay system" evidence="23">
    <location>
        <position position="411"/>
    </location>
</feature>
<dbReference type="InterPro" id="IPR001314">
    <property type="entry name" value="Peptidase_S1A"/>
</dbReference>
<keyword evidence="12" id="KW-0479">Metal-binding</keyword>
<dbReference type="PROSITE" id="PS50026">
    <property type="entry name" value="EGF_3"/>
    <property type="match status" value="1"/>
</dbReference>
<dbReference type="GO" id="GO:0005509">
    <property type="term" value="F:calcium ion binding"/>
    <property type="evidence" value="ECO:0007669"/>
    <property type="project" value="InterPro"/>
</dbReference>
<keyword evidence="26" id="KW-0732">Signal</keyword>
<evidence type="ECO:0000256" key="13">
    <source>
        <dbReference type="ARBA" id="ARBA00022801"/>
    </source>
</evidence>
<evidence type="ECO:0000256" key="1">
    <source>
        <dbReference type="ARBA" id="ARBA00001368"/>
    </source>
</evidence>
<dbReference type="PANTHER" id="PTHR24278:SF31">
    <property type="entry name" value="COAGULATION FACTOR IX"/>
    <property type="match status" value="1"/>
</dbReference>
<evidence type="ECO:0000256" key="26">
    <source>
        <dbReference type="SAM" id="SignalP"/>
    </source>
</evidence>
<comment type="subcellular location">
    <subcellularLocation>
        <location evidence="3">Secreted</location>
    </subcellularLocation>
</comment>
<evidence type="ECO:0000259" key="28">
    <source>
        <dbReference type="PROSITE" id="PS50240"/>
    </source>
</evidence>
<dbReference type="PROSITE" id="PS01186">
    <property type="entry name" value="EGF_2"/>
    <property type="match status" value="1"/>
</dbReference>
<dbReference type="SMART" id="SM00181">
    <property type="entry name" value="EGF"/>
    <property type="match status" value="2"/>
</dbReference>
<dbReference type="InterPro" id="IPR050442">
    <property type="entry name" value="Peptidase_S1_coag_factors"/>
</dbReference>
<dbReference type="InterPro" id="IPR017857">
    <property type="entry name" value="Coagulation_fac-like_Gla_dom"/>
</dbReference>
<dbReference type="InterPro" id="IPR035972">
    <property type="entry name" value="GLA-like_dom_SF"/>
</dbReference>
<evidence type="ECO:0000256" key="16">
    <source>
        <dbReference type="ARBA" id="ARBA00022842"/>
    </source>
</evidence>
<dbReference type="InterPro" id="IPR001254">
    <property type="entry name" value="Trypsin_dom"/>
</dbReference>
<feature type="chain" id="PRO_5037998049" description="Coagulation factor IX" evidence="26">
    <location>
        <begin position="20"/>
        <end position="461"/>
    </location>
</feature>
<evidence type="ECO:0000256" key="3">
    <source>
        <dbReference type="ARBA" id="ARBA00004613"/>
    </source>
</evidence>
<keyword evidence="18" id="KW-0865">Zymogen</keyword>
<dbReference type="InterPro" id="IPR012224">
    <property type="entry name" value="Pept_S1A_FX"/>
</dbReference>
<dbReference type="GO" id="GO:0005615">
    <property type="term" value="C:extracellular space"/>
    <property type="evidence" value="ECO:0007669"/>
    <property type="project" value="TreeGrafter"/>
</dbReference>
<feature type="signal peptide" evidence="26">
    <location>
        <begin position="1"/>
        <end position="19"/>
    </location>
</feature>
<evidence type="ECO:0000256" key="21">
    <source>
        <dbReference type="ARBA" id="ARBA00023278"/>
    </source>
</evidence>
<dbReference type="Pfam" id="PF00089">
    <property type="entry name" value="Trypsin"/>
    <property type="match status" value="1"/>
</dbReference>
<keyword evidence="8 24" id="KW-0245">EGF-like domain</keyword>
<dbReference type="SMART" id="SM00069">
    <property type="entry name" value="GLA"/>
    <property type="match status" value="1"/>
</dbReference>
<proteinExistence type="predicted"/>
<evidence type="ECO:0000256" key="20">
    <source>
        <dbReference type="ARBA" id="ARBA00023180"/>
    </source>
</evidence>
<dbReference type="PROSITE" id="PS50998">
    <property type="entry name" value="GLA_2"/>
    <property type="match status" value="1"/>
</dbReference>
<feature type="domain" description="Gla" evidence="29">
    <location>
        <begin position="40"/>
        <end position="86"/>
    </location>
</feature>
<evidence type="ECO:0000256" key="10">
    <source>
        <dbReference type="ARBA" id="ARBA00022670"/>
    </source>
</evidence>
<dbReference type="GO" id="GO:0006508">
    <property type="term" value="P:proteolysis"/>
    <property type="evidence" value="ECO:0007669"/>
    <property type="project" value="UniProtKB-KW"/>
</dbReference>
<dbReference type="InterPro" id="IPR043504">
    <property type="entry name" value="Peptidase_S1_PA_chymotrypsin"/>
</dbReference>
<dbReference type="SMART" id="SM00179">
    <property type="entry name" value="EGF_CA"/>
    <property type="match status" value="1"/>
</dbReference>
<protein>
    <recommendedName>
        <fullName evidence="5">Coagulation factor IX</fullName>
        <ecNumber evidence="4">3.4.21.22</ecNumber>
    </recommendedName>
    <alternativeName>
        <fullName evidence="22">Christmas factor</fullName>
    </alternativeName>
</protein>
<feature type="domain" description="Peptidase S1" evidence="28">
    <location>
        <begin position="225"/>
        <end position="459"/>
    </location>
</feature>
<evidence type="ECO:0000256" key="25">
    <source>
        <dbReference type="RuleBase" id="RU363034"/>
    </source>
</evidence>
<dbReference type="FunFam" id="2.10.25.10:FF:000162">
    <property type="entry name" value="Coagulation factor X (Predicted)"/>
    <property type="match status" value="1"/>
</dbReference>
<dbReference type="PIRSF" id="PIRSF001143">
    <property type="entry name" value="Factor_X"/>
    <property type="match status" value="1"/>
</dbReference>
<dbReference type="FunFam" id="4.10.740.10:FF:000001">
    <property type="entry name" value="vitamin K-dependent protein S"/>
    <property type="match status" value="1"/>
</dbReference>
<dbReference type="GO" id="GO:0007596">
    <property type="term" value="P:blood coagulation"/>
    <property type="evidence" value="ECO:0007669"/>
    <property type="project" value="UniProtKB-KW"/>
</dbReference>
<evidence type="ECO:0000256" key="24">
    <source>
        <dbReference type="PROSITE-ProRule" id="PRU00076"/>
    </source>
</evidence>
<evidence type="ECO:0000256" key="4">
    <source>
        <dbReference type="ARBA" id="ARBA00012066"/>
    </source>
</evidence>
<dbReference type="PROSITE" id="PS00134">
    <property type="entry name" value="TRYPSIN_HIS"/>
    <property type="match status" value="1"/>
</dbReference>
<dbReference type="InterPro" id="IPR001881">
    <property type="entry name" value="EGF-like_Ca-bd_dom"/>
</dbReference>
<keyword evidence="16" id="KW-0460">Magnesium</keyword>
<dbReference type="SUPFAM" id="SSF57630">
    <property type="entry name" value="GLA-domain"/>
    <property type="match status" value="1"/>
</dbReference>
<dbReference type="PROSITE" id="PS01187">
    <property type="entry name" value="EGF_CA"/>
    <property type="match status" value="1"/>
</dbReference>
<dbReference type="Gene3D" id="2.10.25.10">
    <property type="entry name" value="Laminin"/>
    <property type="match status" value="2"/>
</dbReference>
<evidence type="ECO:0000256" key="7">
    <source>
        <dbReference type="ARBA" id="ARBA00022525"/>
    </source>
</evidence>
<evidence type="ECO:0000259" key="27">
    <source>
        <dbReference type="PROSITE" id="PS50026"/>
    </source>
</evidence>
<evidence type="ECO:0000256" key="17">
    <source>
        <dbReference type="ARBA" id="ARBA00023084"/>
    </source>
</evidence>
<keyword evidence="15" id="KW-0106">Calcium</keyword>
<gene>
    <name evidence="30" type="ORF">XELAEV_18042345mg</name>
</gene>
<dbReference type="InterPro" id="IPR009003">
    <property type="entry name" value="Peptidase_S1_PA"/>
</dbReference>
<keyword evidence="20" id="KW-0325">Glycoprotein</keyword>
<evidence type="ECO:0000256" key="12">
    <source>
        <dbReference type="ARBA" id="ARBA00022723"/>
    </source>
</evidence>
<evidence type="ECO:0000256" key="5">
    <source>
        <dbReference type="ARBA" id="ARBA00019454"/>
    </source>
</evidence>
<evidence type="ECO:0000256" key="8">
    <source>
        <dbReference type="ARBA" id="ARBA00022536"/>
    </source>
</evidence>
<accession>A0A974H6D7</accession>
<dbReference type="InterPro" id="IPR018114">
    <property type="entry name" value="TRYPSIN_HIS"/>
</dbReference>
<evidence type="ECO:0000259" key="29">
    <source>
        <dbReference type="PROSITE" id="PS50998"/>
    </source>
</evidence>
<dbReference type="Gene3D" id="2.40.10.10">
    <property type="entry name" value="Trypsin-like serine proteases"/>
    <property type="match status" value="2"/>
</dbReference>
<dbReference type="SUPFAM" id="SSF50494">
    <property type="entry name" value="Trypsin-like serine proteases"/>
    <property type="match status" value="1"/>
</dbReference>
<feature type="active site" description="Charge relay system" evidence="23">
    <location>
        <position position="314"/>
    </location>
</feature>
<evidence type="ECO:0000256" key="14">
    <source>
        <dbReference type="ARBA" id="ARBA00022825"/>
    </source>
</evidence>
<dbReference type="PROSITE" id="PS00022">
    <property type="entry name" value="EGF_1"/>
    <property type="match status" value="1"/>
</dbReference>
<dbReference type="PRINTS" id="PR00722">
    <property type="entry name" value="CHYMOTRYPSIN"/>
</dbReference>
<evidence type="ECO:0000256" key="19">
    <source>
        <dbReference type="ARBA" id="ARBA00023157"/>
    </source>
</evidence>
<dbReference type="PROSITE" id="PS00010">
    <property type="entry name" value="ASX_HYDROXYL"/>
    <property type="match status" value="1"/>
</dbReference>
<dbReference type="EMBL" id="CM004481">
    <property type="protein sequence ID" value="OCT66091.1"/>
    <property type="molecule type" value="Genomic_DNA"/>
</dbReference>
<evidence type="ECO:0000256" key="9">
    <source>
        <dbReference type="ARBA" id="ARBA00022553"/>
    </source>
</evidence>
<dbReference type="PRINTS" id="PR00001">
    <property type="entry name" value="GLABLOOD"/>
</dbReference>
<keyword evidence="14 25" id="KW-0720">Serine protease</keyword>
<feature type="disulfide bond" evidence="24">
    <location>
        <begin position="112"/>
        <end position="121"/>
    </location>
</feature>
<dbReference type="PROSITE" id="PS00011">
    <property type="entry name" value="GLA_1"/>
    <property type="match status" value="1"/>
</dbReference>
<keyword evidence="17" id="KW-0094">Blood coagulation</keyword>